<dbReference type="GO" id="GO:0030313">
    <property type="term" value="C:cell envelope"/>
    <property type="evidence" value="ECO:0007669"/>
    <property type="project" value="UniProtKB-SubCell"/>
</dbReference>
<dbReference type="PANTHER" id="PTHR32347">
    <property type="entry name" value="EFFLUX SYSTEM COMPONENT YKNX-RELATED"/>
    <property type="match status" value="1"/>
</dbReference>
<keyword evidence="2" id="KW-0175">Coiled coil</keyword>
<feature type="region of interest" description="Disordered" evidence="3">
    <location>
        <begin position="1"/>
        <end position="33"/>
    </location>
</feature>
<evidence type="ECO:0000313" key="7">
    <source>
        <dbReference type="Proteomes" id="UP000537592"/>
    </source>
</evidence>
<feature type="transmembrane region" description="Helical" evidence="4">
    <location>
        <begin position="262"/>
        <end position="285"/>
    </location>
</feature>
<evidence type="ECO:0000256" key="4">
    <source>
        <dbReference type="SAM" id="Phobius"/>
    </source>
</evidence>
<comment type="caution">
    <text evidence="6">The sequence shown here is derived from an EMBL/GenBank/DDBJ whole genome shotgun (WGS) entry which is preliminary data.</text>
</comment>
<dbReference type="Gene3D" id="2.40.30.170">
    <property type="match status" value="1"/>
</dbReference>
<organism evidence="6 7">
    <name type="scientific">Pseudochelatococcus contaminans</name>
    <dbReference type="NCBI Taxonomy" id="1538103"/>
    <lineage>
        <taxon>Bacteria</taxon>
        <taxon>Pseudomonadati</taxon>
        <taxon>Pseudomonadota</taxon>
        <taxon>Alphaproteobacteria</taxon>
        <taxon>Hyphomicrobiales</taxon>
        <taxon>Chelatococcaceae</taxon>
        <taxon>Pseudochelatococcus</taxon>
    </lineage>
</organism>
<dbReference type="Gene3D" id="1.10.287.470">
    <property type="entry name" value="Helix hairpin bin"/>
    <property type="match status" value="1"/>
</dbReference>
<proteinExistence type="predicted"/>
<keyword evidence="4" id="KW-0812">Transmembrane</keyword>
<sequence>MAGSLIEAAEQLRRAAPPPPPPPLPPLRDELSIEPGPILRGGAPSWTLYDPATHRYYRLGWQEFEILARWHLRRPADIVARVNAETTLDITVETVDQVLKFLTGAELLRGAAPDATQRMLERRASRRHGLFKTLLHNYLFIRIPLIRPDAALGAMVPLLSFVYTRTFFIVTVLAGLLGLYLVLRQWDVFAASLPWFFSFEGVALASLGLLLSKMLHELGHGLTAKRFGCNVPSMGVALLVMFPVLYTDTSGAWGLTDRRKRLAIGVAGMAAECCLAAYALLIWNFLPDGPLRSVVFIWATTTWILTLLVNLSPFMRFDGYYLLADFLDVPNMQERAFALTRHKLREILFDLGEPPPETWSKHMRRILIAYAVGTWIYRFILFLGIALLVYYMFFKLLGILLFVVEIWWFILNPIMREIGVWLKQRRGRKMNARTLLTLTFAVVVLALFFVPWRTSIHAPAVLAAQSHVRLYTEVPGRVARVLAAVGDEVLAGQPLVQLDSPDVAYRLEKAERAVASLGLQWQVAAQKATDGDSAFSSKAQLLIGDLQKARAELTAAQTDAERLLIRSSISGRVMEMADPLGIGEWVKVNDPIALVADTGDAAVEAYIYEADLDRVLPDAEAFFIAGNPAASRMPASIVAIDDTATRALMEPELASVYGGPIAIRADQGQEQTETLVPELPVYRVLLKLSIPVIPERTQAGTAIIEGRPASVAAQVWRRVLSVLIRESGF</sequence>
<gene>
    <name evidence="6" type="ORF">FHS81_001346</name>
</gene>
<evidence type="ECO:0000256" key="1">
    <source>
        <dbReference type="ARBA" id="ARBA00004196"/>
    </source>
</evidence>
<protein>
    <submittedName>
        <fullName evidence="6">Putative peptide zinc metalloprotease protein</fullName>
    </submittedName>
</protein>
<evidence type="ECO:0000256" key="2">
    <source>
        <dbReference type="ARBA" id="ARBA00023054"/>
    </source>
</evidence>
<keyword evidence="4" id="KW-0472">Membrane</keyword>
<feature type="compositionally biased region" description="Pro residues" evidence="3">
    <location>
        <begin position="16"/>
        <end position="26"/>
    </location>
</feature>
<dbReference type="Pfam" id="PF25973">
    <property type="entry name" value="BSH_CzcB"/>
    <property type="match status" value="1"/>
</dbReference>
<evidence type="ECO:0000256" key="3">
    <source>
        <dbReference type="SAM" id="MobiDB-lite"/>
    </source>
</evidence>
<evidence type="ECO:0000259" key="5">
    <source>
        <dbReference type="Pfam" id="PF25973"/>
    </source>
</evidence>
<keyword evidence="6" id="KW-0378">Hydrolase</keyword>
<dbReference type="EMBL" id="JACICC010000003">
    <property type="protein sequence ID" value="MBB3809264.1"/>
    <property type="molecule type" value="Genomic_DNA"/>
</dbReference>
<name>A0A7W5Z3E4_9HYPH</name>
<feature type="transmembrane region" description="Helical" evidence="4">
    <location>
        <begin position="235"/>
        <end position="255"/>
    </location>
</feature>
<keyword evidence="4" id="KW-1133">Transmembrane helix</keyword>
<keyword evidence="6" id="KW-0482">Metalloprotease</keyword>
<dbReference type="GO" id="GO:0008237">
    <property type="term" value="F:metallopeptidase activity"/>
    <property type="evidence" value="ECO:0007669"/>
    <property type="project" value="UniProtKB-KW"/>
</dbReference>
<keyword evidence="7" id="KW-1185">Reference proteome</keyword>
<dbReference type="InterPro" id="IPR058647">
    <property type="entry name" value="BSH_CzcB-like"/>
</dbReference>
<feature type="transmembrane region" description="Helical" evidence="4">
    <location>
        <begin position="195"/>
        <end position="215"/>
    </location>
</feature>
<feature type="transmembrane region" description="Helical" evidence="4">
    <location>
        <begin position="396"/>
        <end position="414"/>
    </location>
</feature>
<dbReference type="RefSeq" id="WP_183751316.1">
    <property type="nucleotide sequence ID" value="NZ_JACICC010000003.1"/>
</dbReference>
<dbReference type="AlphaFoldDB" id="A0A7W5Z3E4"/>
<feature type="transmembrane region" description="Helical" evidence="4">
    <location>
        <begin position="367"/>
        <end position="390"/>
    </location>
</feature>
<evidence type="ECO:0000313" key="6">
    <source>
        <dbReference type="EMBL" id="MBB3809264.1"/>
    </source>
</evidence>
<dbReference type="InterPro" id="IPR050465">
    <property type="entry name" value="UPF0194_transport"/>
</dbReference>
<feature type="domain" description="CzcB-like barrel-sandwich hybrid" evidence="5">
    <location>
        <begin position="470"/>
        <end position="597"/>
    </location>
</feature>
<dbReference type="Gene3D" id="2.40.50.100">
    <property type="match status" value="1"/>
</dbReference>
<feature type="transmembrane region" description="Helical" evidence="4">
    <location>
        <begin position="166"/>
        <end position="183"/>
    </location>
</feature>
<accession>A0A7W5Z3E4</accession>
<feature type="transmembrane region" description="Helical" evidence="4">
    <location>
        <begin position="291"/>
        <end position="311"/>
    </location>
</feature>
<dbReference type="Proteomes" id="UP000537592">
    <property type="component" value="Unassembled WGS sequence"/>
</dbReference>
<keyword evidence="6" id="KW-0645">Protease</keyword>
<dbReference type="SUPFAM" id="SSF111369">
    <property type="entry name" value="HlyD-like secretion proteins"/>
    <property type="match status" value="1"/>
</dbReference>
<comment type="subcellular location">
    <subcellularLocation>
        <location evidence="1">Cell envelope</location>
    </subcellularLocation>
</comment>
<dbReference type="GO" id="GO:0006508">
    <property type="term" value="P:proteolysis"/>
    <property type="evidence" value="ECO:0007669"/>
    <property type="project" value="UniProtKB-KW"/>
</dbReference>
<reference evidence="6 7" key="1">
    <citation type="submission" date="2020-08" db="EMBL/GenBank/DDBJ databases">
        <title>Genomic Encyclopedia of Type Strains, Phase IV (KMG-IV): sequencing the most valuable type-strain genomes for metagenomic binning, comparative biology and taxonomic classification.</title>
        <authorList>
            <person name="Goeker M."/>
        </authorList>
    </citation>
    <scope>NUCLEOTIDE SEQUENCE [LARGE SCALE GENOMIC DNA]</scope>
    <source>
        <strain evidence="6 7">DSM 28760</strain>
    </source>
</reference>
<feature type="transmembrane region" description="Helical" evidence="4">
    <location>
        <begin position="435"/>
        <end position="452"/>
    </location>
</feature>